<comment type="caution">
    <text evidence="7">The sequence shown here is derived from an EMBL/GenBank/DDBJ whole genome shotgun (WGS) entry which is preliminary data.</text>
</comment>
<dbReference type="InterPro" id="IPR005887">
    <property type="entry name" value="GH92_a_mannosidase_put"/>
</dbReference>
<feature type="domain" description="Glycosyl hydrolase family 92 N-terminal" evidence="6">
    <location>
        <begin position="29"/>
        <end position="283"/>
    </location>
</feature>
<feature type="chain" id="PRO_5020205368" evidence="4">
    <location>
        <begin position="22"/>
        <end position="745"/>
    </location>
</feature>
<dbReference type="GO" id="GO:0030246">
    <property type="term" value="F:carbohydrate binding"/>
    <property type="evidence" value="ECO:0007669"/>
    <property type="project" value="InterPro"/>
</dbReference>
<dbReference type="InterPro" id="IPR050883">
    <property type="entry name" value="PNGase"/>
</dbReference>
<dbReference type="GO" id="GO:0005829">
    <property type="term" value="C:cytosol"/>
    <property type="evidence" value="ECO:0007669"/>
    <property type="project" value="TreeGrafter"/>
</dbReference>
<dbReference type="Gene3D" id="2.70.98.10">
    <property type="match status" value="1"/>
</dbReference>
<keyword evidence="4" id="KW-0732">Signal</keyword>
<proteinExistence type="predicted"/>
<keyword evidence="3" id="KW-0106">Calcium</keyword>
<dbReference type="EMBL" id="QOVL01000032">
    <property type="protein sequence ID" value="RXG21415.1"/>
    <property type="molecule type" value="Genomic_DNA"/>
</dbReference>
<evidence type="ECO:0000259" key="5">
    <source>
        <dbReference type="Pfam" id="PF07971"/>
    </source>
</evidence>
<dbReference type="PANTHER" id="PTHR12143:SF39">
    <property type="entry name" value="SECRETED PROTEIN"/>
    <property type="match status" value="1"/>
</dbReference>
<gene>
    <name evidence="7" type="ORF">DSL99_4046</name>
</gene>
<evidence type="ECO:0000256" key="1">
    <source>
        <dbReference type="ARBA" id="ARBA00001913"/>
    </source>
</evidence>
<dbReference type="InterPro" id="IPR014718">
    <property type="entry name" value="GH-type_carb-bd"/>
</dbReference>
<dbReference type="Gene3D" id="1.20.1050.60">
    <property type="entry name" value="alpha-1,2-mannosidase"/>
    <property type="match status" value="1"/>
</dbReference>
<evidence type="ECO:0000256" key="3">
    <source>
        <dbReference type="ARBA" id="ARBA00022837"/>
    </source>
</evidence>
<feature type="domain" description="Glycosyl hydrolase family 92" evidence="5">
    <location>
        <begin position="289"/>
        <end position="744"/>
    </location>
</feature>
<dbReference type="SUPFAM" id="SSF48208">
    <property type="entry name" value="Six-hairpin glycosidases"/>
    <property type="match status" value="1"/>
</dbReference>
<evidence type="ECO:0000313" key="7">
    <source>
        <dbReference type="EMBL" id="RXG21415.1"/>
    </source>
</evidence>
<dbReference type="STRING" id="1122159.SAMN02745246_04055"/>
<dbReference type="InterPro" id="IPR008928">
    <property type="entry name" value="6-hairpin_glycosidase_sf"/>
</dbReference>
<organism evidence="7 8">
    <name type="scientific">Leeuwenhoekiella marinoflava</name>
    <dbReference type="NCBI Taxonomy" id="988"/>
    <lineage>
        <taxon>Bacteria</taxon>
        <taxon>Pseudomonadati</taxon>
        <taxon>Bacteroidota</taxon>
        <taxon>Flavobacteriia</taxon>
        <taxon>Flavobacteriales</taxon>
        <taxon>Flavobacteriaceae</taxon>
        <taxon>Leeuwenhoekiella</taxon>
    </lineage>
</organism>
<feature type="signal peptide" evidence="4">
    <location>
        <begin position="1"/>
        <end position="21"/>
    </location>
</feature>
<dbReference type="Pfam" id="PF07971">
    <property type="entry name" value="Glyco_hydro_92"/>
    <property type="match status" value="1"/>
</dbReference>
<evidence type="ECO:0000259" key="6">
    <source>
        <dbReference type="Pfam" id="PF17678"/>
    </source>
</evidence>
<comment type="subunit">
    <text evidence="2">Monomer.</text>
</comment>
<dbReference type="GO" id="GO:0005975">
    <property type="term" value="P:carbohydrate metabolic process"/>
    <property type="evidence" value="ECO:0007669"/>
    <property type="project" value="InterPro"/>
</dbReference>
<dbReference type="FunFam" id="1.20.1050.60:FF:000001">
    <property type="entry name" value="Putative alpha-1,2-mannosidase"/>
    <property type="match status" value="1"/>
</dbReference>
<protein>
    <submittedName>
        <fullName evidence="7">Putative alpha-1,2-mannosidase</fullName>
    </submittedName>
</protein>
<dbReference type="Gene3D" id="3.30.2080.10">
    <property type="entry name" value="GH92 mannosidase domain"/>
    <property type="match status" value="1"/>
</dbReference>
<dbReference type="Proteomes" id="UP000290608">
    <property type="component" value="Unassembled WGS sequence"/>
</dbReference>
<evidence type="ECO:0000256" key="4">
    <source>
        <dbReference type="SAM" id="SignalP"/>
    </source>
</evidence>
<dbReference type="PANTHER" id="PTHR12143">
    <property type="entry name" value="PEPTIDE N-GLYCANASE PNGASE -RELATED"/>
    <property type="match status" value="1"/>
</dbReference>
<dbReference type="AlphaFoldDB" id="A0A4Q0P510"/>
<evidence type="ECO:0000313" key="8">
    <source>
        <dbReference type="Proteomes" id="UP000290608"/>
    </source>
</evidence>
<dbReference type="GO" id="GO:0000224">
    <property type="term" value="F:peptide-N4-(N-acetyl-beta-glucosaminyl)asparagine amidase activity"/>
    <property type="evidence" value="ECO:0007669"/>
    <property type="project" value="TreeGrafter"/>
</dbReference>
<accession>A0A4Q0P510</accession>
<dbReference type="NCBIfam" id="TIGR01180">
    <property type="entry name" value="aman2_put"/>
    <property type="match status" value="1"/>
</dbReference>
<dbReference type="Gene3D" id="1.20.1610.10">
    <property type="entry name" value="alpha-1,2-mannosidases domains"/>
    <property type="match status" value="1"/>
</dbReference>
<dbReference type="InterPro" id="IPR041371">
    <property type="entry name" value="GH92_N"/>
</dbReference>
<sequence length="745" mass="83226">MILHKKATLFIGLLIGFFAKAQTQDFTHYVNPFIGTSNFGATNPGAIAPRGMASVSPFNVAGKQNVLEKDSRWLSNPYVNENTFLTGFSHVNMSGVGCPDLGVILSMPTTGELVTNHLDYGTTYKNEVANPGYYSVELDKYQVKTELTASTRVGVSRYSFPAGKANVLLNLGLGLTNEHGATLKFNSPTEVEGSRMVGSFCYNNAESAYPIYFVARISEAPANYGIWDKPAKYDGVEGQWMGYNGKTRLKEQFMSEVVGDSIGAYFNYNFDKPTQVVMKIGISYVSIANACENLDKEVGDASFEEVYKHTKQAWNKKLSVVDVEGGSDDDDKTIFYTGLYHTQIAPSILNDSNGEYPAMKTRAIKHTDGTRYTVFSLWDTYRNYHQLMSLLYPQEQLDMVNSMLDIYDQNEWLPKWELNATETFTMVGDPAAVVLADTYLRGITDFDVDKAYKAMLKSADTREGNPLRPGLGEYIDKGYVSVDSHIKGPVSTTQEYNIADFAIAQLAEALGKKEGAKRFKKRALSYKKMYNKDSRFLQPRMSDGSWYKPFDPLAGANFTENPGFIEGNAWQYLFMQPHDIKGMIKLMGGNQKFEEKLDALFAEDQFDMANEPDISYPFLYNYLPGKASKTREKVDELIAQYFTNQPDGLPGNDDTGTMSAWLVYAMMGFYPMTPGEATYTLTEPQFDTVTIYLNADFYSNTTLTIKNESQADGAQIKGFKVGGKLLKGSQVSHKNWVEAGEVIFE</sequence>
<evidence type="ECO:0000256" key="2">
    <source>
        <dbReference type="ARBA" id="ARBA00011245"/>
    </source>
</evidence>
<dbReference type="Pfam" id="PF17678">
    <property type="entry name" value="Glyco_hydro_92N"/>
    <property type="match status" value="1"/>
</dbReference>
<dbReference type="GO" id="GO:0006516">
    <property type="term" value="P:glycoprotein catabolic process"/>
    <property type="evidence" value="ECO:0007669"/>
    <property type="project" value="TreeGrafter"/>
</dbReference>
<comment type="cofactor">
    <cofactor evidence="1">
        <name>Ca(2+)</name>
        <dbReference type="ChEBI" id="CHEBI:29108"/>
    </cofactor>
</comment>
<name>A0A4Q0P510_9FLAO</name>
<dbReference type="RefSeq" id="WP_073101183.1">
    <property type="nucleotide sequence ID" value="NZ_QOVL01000032.1"/>
</dbReference>
<reference evidence="7 8" key="1">
    <citation type="submission" date="2018-07" db="EMBL/GenBank/DDBJ databases">
        <title>Leeuwenhoekiella genomics.</title>
        <authorList>
            <person name="Tahon G."/>
            <person name="Willems A."/>
        </authorList>
    </citation>
    <scope>NUCLEOTIDE SEQUENCE [LARGE SCALE GENOMIC DNA]</scope>
    <source>
        <strain evidence="7 8">LMG 1345</strain>
    </source>
</reference>
<dbReference type="InterPro" id="IPR012939">
    <property type="entry name" value="Glyco_hydro_92"/>
</dbReference>